<evidence type="ECO:0000256" key="14">
    <source>
        <dbReference type="PROSITE-ProRule" id="PRU01360"/>
    </source>
</evidence>
<evidence type="ECO:0000259" key="18">
    <source>
        <dbReference type="Pfam" id="PF00593"/>
    </source>
</evidence>
<evidence type="ECO:0000256" key="13">
    <source>
        <dbReference type="ARBA" id="ARBA00023237"/>
    </source>
</evidence>
<comment type="caution">
    <text evidence="20">The sequence shown here is derived from an EMBL/GenBank/DDBJ whole genome shotgun (WGS) entry which is preliminary data.</text>
</comment>
<dbReference type="InterPro" id="IPR000531">
    <property type="entry name" value="Beta-barrel_TonB"/>
</dbReference>
<dbReference type="InterPro" id="IPR012910">
    <property type="entry name" value="Plug_dom"/>
</dbReference>
<dbReference type="PANTHER" id="PTHR32552:SF68">
    <property type="entry name" value="FERRICHROME OUTER MEMBRANE TRANSPORTER_PHAGE RECEPTOR"/>
    <property type="match status" value="1"/>
</dbReference>
<dbReference type="Pfam" id="PF07715">
    <property type="entry name" value="Plug"/>
    <property type="match status" value="1"/>
</dbReference>
<feature type="chain" id="PRO_5045900573" evidence="17">
    <location>
        <begin position="34"/>
        <end position="723"/>
    </location>
</feature>
<dbReference type="PANTHER" id="PTHR32552">
    <property type="entry name" value="FERRICHROME IRON RECEPTOR-RELATED"/>
    <property type="match status" value="1"/>
</dbReference>
<dbReference type="InterPro" id="IPR037066">
    <property type="entry name" value="Plug_dom_sf"/>
</dbReference>
<sequence>MPRPARPGFVPRPHALAALASALLAGLPPAARAQSTAPPNSEHVLPAVTATATQARPGSLNDTVTTGTKTDTPLRDIPAAITVIPEEVLREQGAVDLNYALQNSAGVQPQLAGGYGFANNYTIRGLAMRFLRDGYPDGPSQNGYYRTMYDVERLEVLKGPGSALYGSGQPGGTVNIVTKPPRSTFGAEVGAFGGSFGTWGTYVDVGGPVASNLSTRLIADVEKSDGYRGLSRDIKEISPSLSWAYDTNKTLTIDYDHRDIRIVPDNYGIIFNNQGKIAGAPRDSRYYSPFNDTRQTVDRVTVSHDWRIDPALSMRTAFIYDERSLDMTRNAGGNGGNSLNQMTGRTARTQVDDGHFIMAQNELTWKTRTGPVDHTVLFGLEYTDTHIDTVRTGYNLPNILNINAPVVPETTLAGLSPVVSQGFNRVLKQEDIGVYLQDQMAFGEHFKVRGAVRTDRVKFSDIGTQSGAFRSIGDTQNLTSGSLGAVWQPTRSLSFYTGVSTSKFINVSTEPAALSTQPESSLLKEIGFKADWLDGRLQTNVALFDTERKNYYITLPGALSPTPDGRDHSRGVELEVTAQPMAGWTVLANFAWQDVEVESNTVASNAAMGVTNRSIAGTRPPGVARTGGRLWTTYDFQQQALHGWGVGFGVTYKGDSYADSLNLYRVPSYVVFDAAVYYRQKTWDVTLNLKNLTDKTYYVSPTFVGALPGDTRSAMLTARYRFQ</sequence>
<protein>
    <submittedName>
        <fullName evidence="20">Metal-pseudopaline receptor CntO</fullName>
    </submittedName>
</protein>
<evidence type="ECO:0000256" key="9">
    <source>
        <dbReference type="ARBA" id="ARBA00023065"/>
    </source>
</evidence>
<dbReference type="CDD" id="cd01347">
    <property type="entry name" value="ligand_gated_channel"/>
    <property type="match status" value="1"/>
</dbReference>
<evidence type="ECO:0000256" key="17">
    <source>
        <dbReference type="SAM" id="SignalP"/>
    </source>
</evidence>
<dbReference type="PROSITE" id="PS52016">
    <property type="entry name" value="TONB_DEPENDENT_REC_3"/>
    <property type="match status" value="1"/>
</dbReference>
<name>A0ABM8TSF6_9BURK</name>
<evidence type="ECO:0000256" key="11">
    <source>
        <dbReference type="ARBA" id="ARBA00023136"/>
    </source>
</evidence>
<comment type="similarity">
    <text evidence="2 14 15">Belongs to the TonB-dependent receptor family.</text>
</comment>
<dbReference type="InterPro" id="IPR036942">
    <property type="entry name" value="Beta-barrel_TonB_sf"/>
</dbReference>
<gene>
    <name evidence="20" type="primary">cntO_2</name>
    <name evidence="20" type="ORF">LMG26411_06569</name>
</gene>
<evidence type="ECO:0000256" key="1">
    <source>
        <dbReference type="ARBA" id="ARBA00004571"/>
    </source>
</evidence>
<keyword evidence="5" id="KW-0410">Iron transport</keyword>
<reference evidence="20 21" key="1">
    <citation type="submission" date="2021-03" db="EMBL/GenBank/DDBJ databases">
        <authorList>
            <person name="Peeters C."/>
        </authorList>
    </citation>
    <scope>NUCLEOTIDE SEQUENCE [LARGE SCALE GENOMIC DNA]</scope>
    <source>
        <strain evidence="20 21">LMG 26411</strain>
    </source>
</reference>
<feature type="compositionally biased region" description="Polar residues" evidence="16">
    <location>
        <begin position="51"/>
        <end position="62"/>
    </location>
</feature>
<evidence type="ECO:0000259" key="19">
    <source>
        <dbReference type="Pfam" id="PF07715"/>
    </source>
</evidence>
<dbReference type="Proteomes" id="UP000672657">
    <property type="component" value="Unassembled WGS sequence"/>
</dbReference>
<dbReference type="EMBL" id="CAJPVI010000056">
    <property type="protein sequence ID" value="CAG2159267.1"/>
    <property type="molecule type" value="Genomic_DNA"/>
</dbReference>
<dbReference type="InterPro" id="IPR039426">
    <property type="entry name" value="TonB-dep_rcpt-like"/>
</dbReference>
<dbReference type="RefSeq" id="WP_211957390.1">
    <property type="nucleotide sequence ID" value="NZ_CAJPVI010000056.1"/>
</dbReference>
<evidence type="ECO:0000256" key="6">
    <source>
        <dbReference type="ARBA" id="ARBA00022692"/>
    </source>
</evidence>
<keyword evidence="13 14" id="KW-0998">Cell outer membrane</keyword>
<organism evidence="20 21">
    <name type="scientific">Cupriavidus numazuensis</name>
    <dbReference type="NCBI Taxonomy" id="221992"/>
    <lineage>
        <taxon>Bacteria</taxon>
        <taxon>Pseudomonadati</taxon>
        <taxon>Pseudomonadota</taxon>
        <taxon>Betaproteobacteria</taxon>
        <taxon>Burkholderiales</taxon>
        <taxon>Burkholderiaceae</taxon>
        <taxon>Cupriavidus</taxon>
    </lineage>
</organism>
<feature type="signal peptide" evidence="17">
    <location>
        <begin position="1"/>
        <end position="33"/>
    </location>
</feature>
<evidence type="ECO:0000313" key="20">
    <source>
        <dbReference type="EMBL" id="CAG2159267.1"/>
    </source>
</evidence>
<keyword evidence="6 14" id="KW-0812">Transmembrane</keyword>
<evidence type="ECO:0000256" key="4">
    <source>
        <dbReference type="ARBA" id="ARBA00022452"/>
    </source>
</evidence>
<evidence type="ECO:0000256" key="8">
    <source>
        <dbReference type="ARBA" id="ARBA00023004"/>
    </source>
</evidence>
<keyword evidence="12 20" id="KW-0675">Receptor</keyword>
<feature type="region of interest" description="Disordered" evidence="16">
    <location>
        <begin position="51"/>
        <end position="72"/>
    </location>
</feature>
<dbReference type="Gene3D" id="2.40.170.20">
    <property type="entry name" value="TonB-dependent receptor, beta-barrel domain"/>
    <property type="match status" value="1"/>
</dbReference>
<evidence type="ECO:0000256" key="16">
    <source>
        <dbReference type="SAM" id="MobiDB-lite"/>
    </source>
</evidence>
<accession>A0ABM8TSF6</accession>
<keyword evidence="21" id="KW-1185">Reference proteome</keyword>
<keyword evidence="10 15" id="KW-0798">TonB box</keyword>
<feature type="domain" description="TonB-dependent receptor-like beta-barrel" evidence="18">
    <location>
        <begin position="257"/>
        <end position="692"/>
    </location>
</feature>
<keyword evidence="8" id="KW-0408">Iron</keyword>
<dbReference type="InterPro" id="IPR010105">
    <property type="entry name" value="TonB_sidphr_rcpt"/>
</dbReference>
<dbReference type="Gene3D" id="2.170.130.10">
    <property type="entry name" value="TonB-dependent receptor, plug domain"/>
    <property type="match status" value="1"/>
</dbReference>
<evidence type="ECO:0000256" key="12">
    <source>
        <dbReference type="ARBA" id="ARBA00023170"/>
    </source>
</evidence>
<keyword evidence="7 17" id="KW-0732">Signal</keyword>
<evidence type="ECO:0000256" key="5">
    <source>
        <dbReference type="ARBA" id="ARBA00022496"/>
    </source>
</evidence>
<comment type="subcellular location">
    <subcellularLocation>
        <location evidence="1 14">Cell outer membrane</location>
        <topology evidence="1 14">Multi-pass membrane protein</topology>
    </subcellularLocation>
</comment>
<evidence type="ECO:0000256" key="3">
    <source>
        <dbReference type="ARBA" id="ARBA00022448"/>
    </source>
</evidence>
<dbReference type="Pfam" id="PF00593">
    <property type="entry name" value="TonB_dep_Rec_b-barrel"/>
    <property type="match status" value="1"/>
</dbReference>
<keyword evidence="4 14" id="KW-1134">Transmembrane beta strand</keyword>
<dbReference type="NCBIfam" id="TIGR01783">
    <property type="entry name" value="TonB-siderophor"/>
    <property type="match status" value="1"/>
</dbReference>
<evidence type="ECO:0000256" key="15">
    <source>
        <dbReference type="RuleBase" id="RU003357"/>
    </source>
</evidence>
<keyword evidence="3 14" id="KW-0813">Transport</keyword>
<evidence type="ECO:0000256" key="10">
    <source>
        <dbReference type="ARBA" id="ARBA00023077"/>
    </source>
</evidence>
<evidence type="ECO:0000256" key="2">
    <source>
        <dbReference type="ARBA" id="ARBA00009810"/>
    </source>
</evidence>
<keyword evidence="11 14" id="KW-0472">Membrane</keyword>
<dbReference type="SUPFAM" id="SSF56935">
    <property type="entry name" value="Porins"/>
    <property type="match status" value="1"/>
</dbReference>
<proteinExistence type="inferred from homology"/>
<feature type="domain" description="TonB-dependent receptor plug" evidence="19">
    <location>
        <begin position="74"/>
        <end position="173"/>
    </location>
</feature>
<evidence type="ECO:0000256" key="7">
    <source>
        <dbReference type="ARBA" id="ARBA00022729"/>
    </source>
</evidence>
<evidence type="ECO:0000313" key="21">
    <source>
        <dbReference type="Proteomes" id="UP000672657"/>
    </source>
</evidence>
<keyword evidence="9" id="KW-0406">Ion transport</keyword>